<evidence type="ECO:0000313" key="2">
    <source>
        <dbReference type="Proteomes" id="UP000054874"/>
    </source>
</evidence>
<proteinExistence type="predicted"/>
<sequence>MPIHTYTNWNVRPSDAEEQIEPFRKYFFICEGANTETFYFRKLIDLRKTLNIHPLIDIRLMEKTEEHSNLSYPKQLLEFAETLKDDETLDFDKEHDKMIVIFDADIFEEKVSGYEDLIKEGEKSNIIGITNPGFEVFLLLHIEGAYEKYIKDNNDKFFELDEKKRYRHPYNVLLEATGMNSKKNSKIADLAENVAIAIEQEKCINQDIHNVKGVVSSNIASIIEGIIEDRP</sequence>
<protein>
    <recommendedName>
        <fullName evidence="3">RloB-like protein</fullName>
    </recommendedName>
</protein>
<dbReference type="OrthoDB" id="9796523at2"/>
<dbReference type="AlphaFoldDB" id="A0A0V8QHV0"/>
<reference evidence="1 2" key="1">
    <citation type="submission" date="2015-11" db="EMBL/GenBank/DDBJ databases">
        <title>Butyribacter intestini gen. nov., sp. nov., a butyric acid-producing bacterium of the family Lachnospiraceae isolated from the human faeces.</title>
        <authorList>
            <person name="Zou Y."/>
            <person name="Xue W."/>
            <person name="Luo G."/>
            <person name="Lv M."/>
        </authorList>
    </citation>
    <scope>NUCLEOTIDE SEQUENCE [LARGE SCALE GENOMIC DNA]</scope>
    <source>
        <strain evidence="1 2">ACET-33324</strain>
    </source>
</reference>
<name>A0A0V8QHV0_9FIRM</name>
<comment type="caution">
    <text evidence="1">The sequence shown here is derived from an EMBL/GenBank/DDBJ whole genome shotgun (WGS) entry which is preliminary data.</text>
</comment>
<dbReference type="RefSeq" id="WP_058351579.1">
    <property type="nucleotide sequence ID" value="NZ_CABMMD010000035.1"/>
</dbReference>
<dbReference type="Proteomes" id="UP000054874">
    <property type="component" value="Unassembled WGS sequence"/>
</dbReference>
<evidence type="ECO:0000313" key="1">
    <source>
        <dbReference type="EMBL" id="KSV60152.1"/>
    </source>
</evidence>
<keyword evidence="2" id="KW-1185">Reference proteome</keyword>
<dbReference type="InterPro" id="IPR025591">
    <property type="entry name" value="RloB"/>
</dbReference>
<dbReference type="EMBL" id="LNAM01000035">
    <property type="protein sequence ID" value="KSV60152.1"/>
    <property type="molecule type" value="Genomic_DNA"/>
</dbReference>
<dbReference type="Pfam" id="PF13707">
    <property type="entry name" value="RloB"/>
    <property type="match status" value="1"/>
</dbReference>
<gene>
    <name evidence="1" type="ORF">ASU35_06200</name>
</gene>
<evidence type="ECO:0008006" key="3">
    <source>
        <dbReference type="Google" id="ProtNLM"/>
    </source>
</evidence>
<dbReference type="STRING" id="290052.ASU35_06200"/>
<accession>A0A0V8QHV0</accession>
<organism evidence="1 2">
    <name type="scientific">Acetivibrio ethanolgignens</name>
    <dbReference type="NCBI Taxonomy" id="290052"/>
    <lineage>
        <taxon>Bacteria</taxon>
        <taxon>Bacillati</taxon>
        <taxon>Bacillota</taxon>
        <taxon>Clostridia</taxon>
        <taxon>Eubacteriales</taxon>
        <taxon>Oscillospiraceae</taxon>
        <taxon>Acetivibrio</taxon>
    </lineage>
</organism>